<gene>
    <name evidence="1" type="ORF">ACLA_067460</name>
</gene>
<evidence type="ECO:0000313" key="1">
    <source>
        <dbReference type="EMBL" id="EAW11108.1"/>
    </source>
</evidence>
<keyword evidence="2" id="KW-1185">Reference proteome</keyword>
<sequence length="470" mass="53095">MVADYYPLGDVLAVASIHPFYSNAQYPPTREELPGLLEHIKSSTKPIQLESFPLLDKKDLYKHIGRLTVDEDSRNGYRRGTYISVTGGGSGSGPAMAFATDSSETRRQRAVFGCFLHRCGILGPGDWVLTMHVSGKLYRALDLMTELFESAGATVLCASDNMQLEHIVTALAQYRVNTISGDAGQLVQLARFISSLPEETRSDLRVTKAVYTSEAMTPAQRTFMKSVFPDLAISSVIGSAEAGPWGASTAEMTESAMDKNYADFLFDDRLMHLEVFSFDVGELDRHDDEQSAAPVPNGEKGLLVQTSLQRLRNPLVRYVCGDVASFHPLPDSIKKSLTPEDAEHYRVVRIYGRDRRLSFDWYGEYFEFTQVQALLRTESWGVLQYQIIRRHRDDDAEQVETVLEVRLLRDVQNSQTSEEEIRDKVERFFVVLDCNRELFELKFVTAYSEFIRSTTGRKVINYVNQTRGKV</sequence>
<dbReference type="Proteomes" id="UP000006701">
    <property type="component" value="Unassembled WGS sequence"/>
</dbReference>
<dbReference type="STRING" id="344612.A1CGM8"/>
<dbReference type="PANTHER" id="PTHR43845:SF1">
    <property type="entry name" value="BLR5969 PROTEIN"/>
    <property type="match status" value="1"/>
</dbReference>
<dbReference type="InterPro" id="IPR042099">
    <property type="entry name" value="ANL_N_sf"/>
</dbReference>
<organism evidence="1 2">
    <name type="scientific">Aspergillus clavatus (strain ATCC 1007 / CBS 513.65 / DSM 816 / NCTC 3887 / NRRL 1 / QM 1276 / 107)</name>
    <dbReference type="NCBI Taxonomy" id="344612"/>
    <lineage>
        <taxon>Eukaryota</taxon>
        <taxon>Fungi</taxon>
        <taxon>Dikarya</taxon>
        <taxon>Ascomycota</taxon>
        <taxon>Pezizomycotina</taxon>
        <taxon>Eurotiomycetes</taxon>
        <taxon>Eurotiomycetidae</taxon>
        <taxon>Eurotiales</taxon>
        <taxon>Aspergillaceae</taxon>
        <taxon>Aspergillus</taxon>
        <taxon>Aspergillus subgen. Fumigati</taxon>
    </lineage>
</organism>
<dbReference type="GeneID" id="4704645"/>
<dbReference type="KEGG" id="act:ACLA_067460"/>
<dbReference type="eggNOG" id="ENOG502S242">
    <property type="taxonomic scope" value="Eukaryota"/>
</dbReference>
<dbReference type="Gene3D" id="3.40.50.12780">
    <property type="entry name" value="N-terminal domain of ligase-like"/>
    <property type="match status" value="1"/>
</dbReference>
<dbReference type="AlphaFoldDB" id="A1CGM8"/>
<evidence type="ECO:0008006" key="3">
    <source>
        <dbReference type="Google" id="ProtNLM"/>
    </source>
</evidence>
<dbReference type="EMBL" id="DS027053">
    <property type="protein sequence ID" value="EAW11108.1"/>
    <property type="molecule type" value="Genomic_DNA"/>
</dbReference>
<reference evidence="1 2" key="1">
    <citation type="journal article" date="2008" name="PLoS Genet.">
        <title>Genomic islands in the pathogenic filamentous fungus Aspergillus fumigatus.</title>
        <authorList>
            <person name="Fedorova N.D."/>
            <person name="Khaldi N."/>
            <person name="Joardar V.S."/>
            <person name="Maiti R."/>
            <person name="Amedeo P."/>
            <person name="Anderson M.J."/>
            <person name="Crabtree J."/>
            <person name="Silva J.C."/>
            <person name="Badger J.H."/>
            <person name="Albarraq A."/>
            <person name="Angiuoli S."/>
            <person name="Bussey H."/>
            <person name="Bowyer P."/>
            <person name="Cotty P.J."/>
            <person name="Dyer P.S."/>
            <person name="Egan A."/>
            <person name="Galens K."/>
            <person name="Fraser-Liggett C.M."/>
            <person name="Haas B.J."/>
            <person name="Inman J.M."/>
            <person name="Kent R."/>
            <person name="Lemieux S."/>
            <person name="Malavazi I."/>
            <person name="Orvis J."/>
            <person name="Roemer T."/>
            <person name="Ronning C.M."/>
            <person name="Sundaram J.P."/>
            <person name="Sutton G."/>
            <person name="Turner G."/>
            <person name="Venter J.C."/>
            <person name="White O.R."/>
            <person name="Whitty B.R."/>
            <person name="Youngman P."/>
            <person name="Wolfe K.H."/>
            <person name="Goldman G.H."/>
            <person name="Wortman J.R."/>
            <person name="Jiang B."/>
            <person name="Denning D.W."/>
            <person name="Nierman W.C."/>
        </authorList>
    </citation>
    <scope>NUCLEOTIDE SEQUENCE [LARGE SCALE GENOMIC DNA]</scope>
    <source>
        <strain evidence="2">ATCC 1007 / CBS 513.65 / DSM 816 / NCTC 3887 / NRRL 1</strain>
    </source>
</reference>
<dbReference type="SUPFAM" id="SSF56801">
    <property type="entry name" value="Acetyl-CoA synthetase-like"/>
    <property type="match status" value="1"/>
</dbReference>
<dbReference type="OMA" id="MHLEVFP"/>
<proteinExistence type="predicted"/>
<name>A1CGM8_ASPCL</name>
<dbReference type="OrthoDB" id="10047078at2759"/>
<dbReference type="HOGENOM" id="CLU_047422_0_0_1"/>
<dbReference type="VEuPathDB" id="FungiDB:ACLA_067460"/>
<dbReference type="RefSeq" id="XP_001272534.1">
    <property type="nucleotide sequence ID" value="XM_001272533.1"/>
</dbReference>
<accession>A1CGM8</accession>
<dbReference type="PANTHER" id="PTHR43845">
    <property type="entry name" value="BLR5969 PROTEIN"/>
    <property type="match status" value="1"/>
</dbReference>
<protein>
    <recommendedName>
        <fullName evidence="3">AMP-dependent synthetase/ligase domain-containing protein</fullName>
    </recommendedName>
</protein>
<evidence type="ECO:0000313" key="2">
    <source>
        <dbReference type="Proteomes" id="UP000006701"/>
    </source>
</evidence>